<dbReference type="Pfam" id="PF07727">
    <property type="entry name" value="RVT_2"/>
    <property type="match status" value="1"/>
</dbReference>
<feature type="domain" description="Reverse transcriptase Ty1/copia-type" evidence="2">
    <location>
        <begin position="125"/>
        <end position="218"/>
    </location>
</feature>
<sequence length="219" mass="24974">MFKPDPPDPCEDISNMSPTPTNNTKQQDEDPPSNSTIPKDQSPKNIPETSKHPIANHVSTEKLSEPLKTFVHQLSAVHIPTKVAEAFKDPKWVQAIKDEMKALKKNQLRHWKLYHEEKRLSDFTVAIKNNGFRQCNSDPTLFLKHQKGKVTALIIYIDDIIIIGTDKHEISQLHDYLATEFEMKNLGGLKYFLGIEVARSQQGIFLSQKKYVLDLLTDA</sequence>
<evidence type="ECO:0000313" key="3">
    <source>
        <dbReference type="EMBL" id="BBH02497.1"/>
    </source>
</evidence>
<reference evidence="3" key="1">
    <citation type="journal article" date="2019" name="Science">
        <title>Mutation of a bHLH transcription factor allowed almond domestication.</title>
        <authorList>
            <person name="Sanchez-Perez R."/>
            <person name="Pavan S."/>
            <person name="Mazzeo R."/>
            <person name="Moldovan C."/>
            <person name="Aiese Cigliano R."/>
            <person name="Del Cueto J."/>
            <person name="Ricciardi F."/>
            <person name="Lotti C."/>
            <person name="Ricciardi L."/>
            <person name="Dicenta F."/>
            <person name="Lopez-Marques R.L."/>
            <person name="Lindberg Moller B."/>
        </authorList>
    </citation>
    <scope>NUCLEOTIDE SEQUENCE</scope>
</reference>
<evidence type="ECO:0000256" key="1">
    <source>
        <dbReference type="SAM" id="MobiDB-lite"/>
    </source>
</evidence>
<evidence type="ECO:0000259" key="2">
    <source>
        <dbReference type="Pfam" id="PF07727"/>
    </source>
</evidence>
<protein>
    <submittedName>
        <fullName evidence="3">NB-ARC domain-containing disease resistance protein</fullName>
    </submittedName>
</protein>
<dbReference type="AlphaFoldDB" id="A0A4Y1RF26"/>
<proteinExistence type="predicted"/>
<dbReference type="InterPro" id="IPR013103">
    <property type="entry name" value="RVT_2"/>
</dbReference>
<name>A0A4Y1RF26_PRUDU</name>
<feature type="region of interest" description="Disordered" evidence="1">
    <location>
        <begin position="1"/>
        <end position="52"/>
    </location>
</feature>
<feature type="compositionally biased region" description="Polar residues" evidence="1">
    <location>
        <begin position="32"/>
        <end position="48"/>
    </location>
</feature>
<gene>
    <name evidence="3" type="ORF">Prudu_013080</name>
</gene>
<accession>A0A4Y1RF26</accession>
<dbReference type="EMBL" id="AP019300">
    <property type="protein sequence ID" value="BBH02497.1"/>
    <property type="molecule type" value="Genomic_DNA"/>
</dbReference>
<feature type="compositionally biased region" description="Polar residues" evidence="1">
    <location>
        <begin position="14"/>
        <end position="25"/>
    </location>
</feature>
<organism evidence="3">
    <name type="scientific">Prunus dulcis</name>
    <name type="common">Almond</name>
    <name type="synonym">Amygdalus dulcis</name>
    <dbReference type="NCBI Taxonomy" id="3755"/>
    <lineage>
        <taxon>Eukaryota</taxon>
        <taxon>Viridiplantae</taxon>
        <taxon>Streptophyta</taxon>
        <taxon>Embryophyta</taxon>
        <taxon>Tracheophyta</taxon>
        <taxon>Spermatophyta</taxon>
        <taxon>Magnoliopsida</taxon>
        <taxon>eudicotyledons</taxon>
        <taxon>Gunneridae</taxon>
        <taxon>Pentapetalae</taxon>
        <taxon>rosids</taxon>
        <taxon>fabids</taxon>
        <taxon>Rosales</taxon>
        <taxon>Rosaceae</taxon>
        <taxon>Amygdaloideae</taxon>
        <taxon>Amygdaleae</taxon>
        <taxon>Prunus</taxon>
    </lineage>
</organism>